<feature type="transmembrane region" description="Helical" evidence="7">
    <location>
        <begin position="95"/>
        <end position="116"/>
    </location>
</feature>
<protein>
    <submittedName>
        <fullName evidence="9">RDD family protein</fullName>
    </submittedName>
</protein>
<evidence type="ECO:0000256" key="2">
    <source>
        <dbReference type="ARBA" id="ARBA00022475"/>
    </source>
</evidence>
<dbReference type="RefSeq" id="WP_243692014.1">
    <property type="nucleotide sequence ID" value="NZ_SLWF01000041.1"/>
</dbReference>
<proteinExistence type="predicted"/>
<evidence type="ECO:0000256" key="3">
    <source>
        <dbReference type="ARBA" id="ARBA00022692"/>
    </source>
</evidence>
<reference evidence="9 10" key="1">
    <citation type="submission" date="2019-03" db="EMBL/GenBank/DDBJ databases">
        <title>Freshwater and sediment microbial communities from various areas in North America, analyzing microbe dynamics in response to fracking.</title>
        <authorList>
            <person name="Lamendella R."/>
        </authorList>
    </citation>
    <scope>NUCLEOTIDE SEQUENCE [LARGE SCALE GENOMIC DNA]</scope>
    <source>
        <strain evidence="9 10">74A</strain>
    </source>
</reference>
<name>A0A4R2F6D2_9GAMM</name>
<keyword evidence="3 7" id="KW-0812">Transmembrane</keyword>
<dbReference type="EMBL" id="SLWF01000041">
    <property type="protein sequence ID" value="TCN78104.1"/>
    <property type="molecule type" value="Genomic_DNA"/>
</dbReference>
<sequence length="400" mass="43138">MDTQDKHYQSALAAWRAGKETRAIVTPFAFKLAPELIGMPLARPWRRGVAILLDLMLVALLSSISSLWIALLAAIATWVLSKRHEQVVSAWARRWLRIVSTLVIFVVVLEFIGPYLDGGDDERGDSNITLSQLQQVSHSAAMAIIAGKLANCRDNSCVEELLPSMKEQLDAVFADKPAERREMVASLFNDLTFLAPADKQQYVEQLMAGVKLAPADAPATTEKTPDSAPANAPESNANSPIITFSGDTVKPIAAKEDAELPAENQKGSASASHSLIDWAKGIIADLGLGLSWGALYFTLFTALLRGQTPAKKLLGIRVVRLSGEPLTLWGAFGRYGGYGAGIATGLLGFLQIYWDSNRQCIQDKIGETVVVMNAELTHHAVGAVNENDAIQQPAATHSPS</sequence>
<evidence type="ECO:0000256" key="6">
    <source>
        <dbReference type="SAM" id="MobiDB-lite"/>
    </source>
</evidence>
<keyword evidence="2" id="KW-1003">Cell membrane</keyword>
<evidence type="ECO:0000313" key="10">
    <source>
        <dbReference type="Proteomes" id="UP000294832"/>
    </source>
</evidence>
<comment type="subcellular location">
    <subcellularLocation>
        <location evidence="1">Cell membrane</location>
        <topology evidence="1">Multi-pass membrane protein</topology>
    </subcellularLocation>
</comment>
<feature type="transmembrane region" description="Helical" evidence="7">
    <location>
        <begin position="282"/>
        <end position="304"/>
    </location>
</feature>
<dbReference type="InterPro" id="IPR010432">
    <property type="entry name" value="RDD"/>
</dbReference>
<evidence type="ECO:0000256" key="1">
    <source>
        <dbReference type="ARBA" id="ARBA00004651"/>
    </source>
</evidence>
<dbReference type="AlphaFoldDB" id="A0A4R2F6D2"/>
<evidence type="ECO:0000256" key="7">
    <source>
        <dbReference type="SAM" id="Phobius"/>
    </source>
</evidence>
<feature type="transmembrane region" description="Helical" evidence="7">
    <location>
        <begin position="335"/>
        <end position="354"/>
    </location>
</feature>
<dbReference type="PANTHER" id="PTHR36115:SF6">
    <property type="entry name" value="PROLINE-RICH ANTIGEN HOMOLOG"/>
    <property type="match status" value="1"/>
</dbReference>
<feature type="compositionally biased region" description="Low complexity" evidence="6">
    <location>
        <begin position="227"/>
        <end position="240"/>
    </location>
</feature>
<accession>A0A4R2F6D2</accession>
<dbReference type="Proteomes" id="UP000294832">
    <property type="component" value="Unassembled WGS sequence"/>
</dbReference>
<evidence type="ECO:0000259" key="8">
    <source>
        <dbReference type="Pfam" id="PF06271"/>
    </source>
</evidence>
<feature type="transmembrane region" description="Helical" evidence="7">
    <location>
        <begin position="49"/>
        <end position="75"/>
    </location>
</feature>
<organism evidence="9 10">
    <name type="scientific">Shewanella fodinae</name>
    <dbReference type="NCBI Taxonomy" id="552357"/>
    <lineage>
        <taxon>Bacteria</taxon>
        <taxon>Pseudomonadati</taxon>
        <taxon>Pseudomonadota</taxon>
        <taxon>Gammaproteobacteria</taxon>
        <taxon>Alteromonadales</taxon>
        <taxon>Shewanellaceae</taxon>
        <taxon>Shewanella</taxon>
    </lineage>
</organism>
<feature type="region of interest" description="Disordered" evidence="6">
    <location>
        <begin position="217"/>
        <end position="242"/>
    </location>
</feature>
<feature type="domain" description="RDD" evidence="8">
    <location>
        <begin position="274"/>
        <end position="366"/>
    </location>
</feature>
<dbReference type="Pfam" id="PF06271">
    <property type="entry name" value="RDD"/>
    <property type="match status" value="1"/>
</dbReference>
<dbReference type="PANTHER" id="PTHR36115">
    <property type="entry name" value="PROLINE-RICH ANTIGEN HOMOLOG-RELATED"/>
    <property type="match status" value="1"/>
</dbReference>
<dbReference type="InterPro" id="IPR051791">
    <property type="entry name" value="Pra-immunoreactive"/>
</dbReference>
<keyword evidence="10" id="KW-1185">Reference proteome</keyword>
<evidence type="ECO:0000256" key="4">
    <source>
        <dbReference type="ARBA" id="ARBA00022989"/>
    </source>
</evidence>
<evidence type="ECO:0000313" key="9">
    <source>
        <dbReference type="EMBL" id="TCN78104.1"/>
    </source>
</evidence>
<keyword evidence="4 7" id="KW-1133">Transmembrane helix</keyword>
<dbReference type="GO" id="GO:0005886">
    <property type="term" value="C:plasma membrane"/>
    <property type="evidence" value="ECO:0007669"/>
    <property type="project" value="UniProtKB-SubCell"/>
</dbReference>
<comment type="caution">
    <text evidence="9">The sequence shown here is derived from an EMBL/GenBank/DDBJ whole genome shotgun (WGS) entry which is preliminary data.</text>
</comment>
<gene>
    <name evidence="9" type="ORF">EDC91_14115</name>
</gene>
<keyword evidence="5 7" id="KW-0472">Membrane</keyword>
<evidence type="ECO:0000256" key="5">
    <source>
        <dbReference type="ARBA" id="ARBA00023136"/>
    </source>
</evidence>